<reference evidence="3 4" key="1">
    <citation type="submission" date="2020-08" db="EMBL/GenBank/DDBJ databases">
        <title>Genomic Encyclopedia of Type Strains, Phase IV (KMG-IV): sequencing the most valuable type-strain genomes for metagenomic binning, comparative biology and taxonomic classification.</title>
        <authorList>
            <person name="Goeker M."/>
        </authorList>
    </citation>
    <scope>NUCLEOTIDE SEQUENCE [LARGE SCALE GENOMIC DNA]</scope>
    <source>
        <strain evidence="3 4">DSM 106739</strain>
    </source>
</reference>
<sequence>MSGEQPDYPRLWWGIGWALVLAVIVMSLAPKAPEIPGDRGNWSGHLIAYGTLGGWFARLIPGASGRLRLVVILAAMGVLMEILQGLSGYRTYDPLDMLANTCGALLGVALSPPRVPSGLPLLARFVARVVAWSRR</sequence>
<dbReference type="EMBL" id="JACIET010000002">
    <property type="protein sequence ID" value="MBB4013500.1"/>
    <property type="molecule type" value="Genomic_DNA"/>
</dbReference>
<feature type="domain" description="VanZ-like" evidence="2">
    <location>
        <begin position="50"/>
        <end position="110"/>
    </location>
</feature>
<keyword evidence="1" id="KW-0812">Transmembrane</keyword>
<accession>A0A840BKJ4</accession>
<dbReference type="RefSeq" id="WP_183635366.1">
    <property type="nucleotide sequence ID" value="NZ_BAABLE010000005.1"/>
</dbReference>
<keyword evidence="1" id="KW-0472">Membrane</keyword>
<organism evidence="3 4">
    <name type="scientific">Niveibacterium umoris</name>
    <dbReference type="NCBI Taxonomy" id="1193620"/>
    <lineage>
        <taxon>Bacteria</taxon>
        <taxon>Pseudomonadati</taxon>
        <taxon>Pseudomonadota</taxon>
        <taxon>Betaproteobacteria</taxon>
        <taxon>Rhodocyclales</taxon>
        <taxon>Rhodocyclaceae</taxon>
        <taxon>Niveibacterium</taxon>
    </lineage>
</organism>
<evidence type="ECO:0000256" key="1">
    <source>
        <dbReference type="SAM" id="Phobius"/>
    </source>
</evidence>
<name>A0A840BKJ4_9RHOO</name>
<protein>
    <submittedName>
        <fullName evidence="3">VanZ family protein</fullName>
    </submittedName>
</protein>
<comment type="caution">
    <text evidence="3">The sequence shown here is derived from an EMBL/GenBank/DDBJ whole genome shotgun (WGS) entry which is preliminary data.</text>
</comment>
<evidence type="ECO:0000259" key="2">
    <source>
        <dbReference type="Pfam" id="PF04892"/>
    </source>
</evidence>
<feature type="transmembrane region" description="Helical" evidence="1">
    <location>
        <begin position="67"/>
        <end position="87"/>
    </location>
</feature>
<feature type="transmembrane region" description="Helical" evidence="1">
    <location>
        <begin position="42"/>
        <end position="60"/>
    </location>
</feature>
<keyword evidence="1" id="KW-1133">Transmembrane helix</keyword>
<proteinExistence type="predicted"/>
<dbReference type="AlphaFoldDB" id="A0A840BKJ4"/>
<keyword evidence="4" id="KW-1185">Reference proteome</keyword>
<dbReference type="InterPro" id="IPR006976">
    <property type="entry name" value="VanZ-like"/>
</dbReference>
<dbReference type="Proteomes" id="UP000561045">
    <property type="component" value="Unassembled WGS sequence"/>
</dbReference>
<evidence type="ECO:0000313" key="3">
    <source>
        <dbReference type="EMBL" id="MBB4013500.1"/>
    </source>
</evidence>
<evidence type="ECO:0000313" key="4">
    <source>
        <dbReference type="Proteomes" id="UP000561045"/>
    </source>
</evidence>
<feature type="transmembrane region" description="Helical" evidence="1">
    <location>
        <begin position="12"/>
        <end position="30"/>
    </location>
</feature>
<gene>
    <name evidence="3" type="ORF">GGR36_002846</name>
</gene>
<dbReference type="Pfam" id="PF04892">
    <property type="entry name" value="VanZ"/>
    <property type="match status" value="1"/>
</dbReference>